<evidence type="ECO:0000256" key="11">
    <source>
        <dbReference type="ARBA" id="ARBA00093666"/>
    </source>
</evidence>
<keyword evidence="5" id="KW-0732">Signal</keyword>
<dbReference type="Proteomes" id="UP001057520">
    <property type="component" value="Chromosome"/>
</dbReference>
<dbReference type="PANTHER" id="PTHR37425">
    <property type="match status" value="1"/>
</dbReference>
<gene>
    <name evidence="12" type="ORF">MZV50_10480</name>
</gene>
<dbReference type="InterPro" id="IPR010275">
    <property type="entry name" value="MepK"/>
</dbReference>
<keyword evidence="13" id="KW-1185">Reference proteome</keyword>
<sequence length="217" mass="23922">MHRRKLLQWGLSAVGAGLVPLAAARADDDIIGAILQGKHPNAPVVPAAPPVGLRPTPVETFAAQPAVEPKWVKLRNIHTDEKLEAVYWENGEYVPDAVTALNHVLRDYRNDEVHPIDPGLYDILGKIAEKTQTKAHFQVISGYRSPATNRMLSERSGEVARHSLHMDGKAMDIYLEDISLQEIRAEALGLQLGGVGYYPKSRFVHVDVGRVRAWSGT</sequence>
<dbReference type="CDD" id="cd14844">
    <property type="entry name" value="Zn-DD-carboxypeptidase_like"/>
    <property type="match status" value="1"/>
</dbReference>
<dbReference type="SUPFAM" id="SSF55166">
    <property type="entry name" value="Hedgehog/DD-peptidase"/>
    <property type="match status" value="1"/>
</dbReference>
<evidence type="ECO:0000313" key="13">
    <source>
        <dbReference type="Proteomes" id="UP001057520"/>
    </source>
</evidence>
<keyword evidence="4" id="KW-0479">Metal-binding</keyword>
<evidence type="ECO:0000256" key="7">
    <source>
        <dbReference type="ARBA" id="ARBA00022833"/>
    </source>
</evidence>
<evidence type="ECO:0000256" key="6">
    <source>
        <dbReference type="ARBA" id="ARBA00022801"/>
    </source>
</evidence>
<comment type="similarity">
    <text evidence="10">Belongs to the peptidase M15 family.</text>
</comment>
<comment type="pathway">
    <text evidence="2">Cell wall biogenesis; cell wall polysaccharide biosynthesis.</text>
</comment>
<dbReference type="InterPro" id="IPR009045">
    <property type="entry name" value="Zn_M74/Hedgehog-like"/>
</dbReference>
<reference evidence="12 13" key="1">
    <citation type="submission" date="2022-04" db="EMBL/GenBank/DDBJ databases">
        <title>Genome sequence of soybean root-associated Caulobacter segnis RL271.</title>
        <authorList>
            <person name="Longley R."/>
            <person name="Bonito G."/>
            <person name="Trigodet F."/>
            <person name="Crosson S."/>
            <person name="Fiebig A."/>
        </authorList>
    </citation>
    <scope>NUCLEOTIDE SEQUENCE [LARGE SCALE GENOMIC DNA]</scope>
    <source>
        <strain evidence="12 13">RL271</strain>
    </source>
</reference>
<keyword evidence="6" id="KW-0378">Hydrolase</keyword>
<evidence type="ECO:0000256" key="10">
    <source>
        <dbReference type="ARBA" id="ARBA00093448"/>
    </source>
</evidence>
<evidence type="ECO:0000256" key="5">
    <source>
        <dbReference type="ARBA" id="ARBA00022729"/>
    </source>
</evidence>
<evidence type="ECO:0000256" key="9">
    <source>
        <dbReference type="ARBA" id="ARBA00023316"/>
    </source>
</evidence>
<organism evidence="12 13">
    <name type="scientific">Caulobacter segnis</name>
    <dbReference type="NCBI Taxonomy" id="88688"/>
    <lineage>
        <taxon>Bacteria</taxon>
        <taxon>Pseudomonadati</taxon>
        <taxon>Pseudomonadota</taxon>
        <taxon>Alphaproteobacteria</taxon>
        <taxon>Caulobacterales</taxon>
        <taxon>Caulobacteraceae</taxon>
        <taxon>Caulobacter</taxon>
    </lineage>
</organism>
<evidence type="ECO:0000313" key="12">
    <source>
        <dbReference type="EMBL" id="USQ97929.1"/>
    </source>
</evidence>
<dbReference type="EMBL" id="CP096040">
    <property type="protein sequence ID" value="USQ97929.1"/>
    <property type="molecule type" value="Genomic_DNA"/>
</dbReference>
<keyword evidence="8" id="KW-0482">Metalloprotease</keyword>
<keyword evidence="3" id="KW-0645">Protease</keyword>
<comment type="cofactor">
    <cofactor evidence="1">
        <name>Zn(2+)</name>
        <dbReference type="ChEBI" id="CHEBI:29105"/>
    </cofactor>
</comment>
<evidence type="ECO:0000256" key="8">
    <source>
        <dbReference type="ARBA" id="ARBA00023049"/>
    </source>
</evidence>
<evidence type="ECO:0000256" key="2">
    <source>
        <dbReference type="ARBA" id="ARBA00004776"/>
    </source>
</evidence>
<dbReference type="PANTHER" id="PTHR37425:SF1">
    <property type="entry name" value="OUTER MEMBRANE PROTEIN"/>
    <property type="match status" value="1"/>
</dbReference>
<name>A0ABY5A018_9CAUL</name>
<accession>A0ABY5A018</accession>
<proteinExistence type="inferred from homology"/>
<evidence type="ECO:0000256" key="1">
    <source>
        <dbReference type="ARBA" id="ARBA00001947"/>
    </source>
</evidence>
<keyword evidence="9" id="KW-0961">Cell wall biogenesis/degradation</keyword>
<evidence type="ECO:0000256" key="4">
    <source>
        <dbReference type="ARBA" id="ARBA00022723"/>
    </source>
</evidence>
<dbReference type="Pfam" id="PF05951">
    <property type="entry name" value="Peptidase_M15_2"/>
    <property type="match status" value="1"/>
</dbReference>
<keyword evidence="7" id="KW-0862">Zinc</keyword>
<dbReference type="Gene3D" id="3.30.1380.10">
    <property type="match status" value="1"/>
</dbReference>
<evidence type="ECO:0000256" key="3">
    <source>
        <dbReference type="ARBA" id="ARBA00022670"/>
    </source>
</evidence>
<protein>
    <recommendedName>
        <fullName evidence="11">Murein endopeptidase K</fullName>
    </recommendedName>
</protein>